<accession>A0ABP3WBP5</accession>
<keyword evidence="2" id="KW-1185">Reference proteome</keyword>
<evidence type="ECO:0000313" key="2">
    <source>
        <dbReference type="Proteomes" id="UP001501047"/>
    </source>
</evidence>
<dbReference type="Proteomes" id="UP001501047">
    <property type="component" value="Unassembled WGS sequence"/>
</dbReference>
<gene>
    <name evidence="1" type="ORF">GCM10008908_36510</name>
</gene>
<comment type="caution">
    <text evidence="1">The sequence shown here is derived from an EMBL/GenBank/DDBJ whole genome shotgun (WGS) entry which is preliminary data.</text>
</comment>
<name>A0ABP3WBP5_CLOSU</name>
<dbReference type="EMBL" id="BAAACI010000011">
    <property type="protein sequence ID" value="GAA0778893.1"/>
    <property type="molecule type" value="Genomic_DNA"/>
</dbReference>
<proteinExistence type="predicted"/>
<sequence>MSKIDQMERKLIGQYIIEQLEHKDLSAEIIQELNMFKDIYVNNKSKNAVIEKYDIARTTLYRMEKKFLEVYSKGECYIDIKSEKSELTYEQNRKLEEALKGIPLNFGIPYLRWSINLIFYYIKSSFGVEYSKPNYYNIYNKNIKYIDDNEIIDYINKNYKCWYNIDVFYVNEKSNEDSIKNKKKRLKEEQGINYIANTPKSKYVYAAMAVDSNNNLYRVVESFTDFFIDNSMKHNLINSLLENFLTDDKILLIPMNDSLNSDELLELKERHKNIDFLIIDDKDEVSRIFRNDFEEIRNNIEEQIDDKKVGIHSNHNRAMEKRIKNS</sequence>
<reference evidence="2" key="1">
    <citation type="journal article" date="2019" name="Int. J. Syst. Evol. Microbiol.">
        <title>The Global Catalogue of Microorganisms (GCM) 10K type strain sequencing project: providing services to taxonomists for standard genome sequencing and annotation.</title>
        <authorList>
            <consortium name="The Broad Institute Genomics Platform"/>
            <consortium name="The Broad Institute Genome Sequencing Center for Infectious Disease"/>
            <person name="Wu L."/>
            <person name="Ma J."/>
        </authorList>
    </citation>
    <scope>NUCLEOTIDE SEQUENCE [LARGE SCALE GENOMIC DNA]</scope>
    <source>
        <strain evidence="2">JCM 1417</strain>
    </source>
</reference>
<organism evidence="1 2">
    <name type="scientific">Clostridium subterminale</name>
    <dbReference type="NCBI Taxonomy" id="1550"/>
    <lineage>
        <taxon>Bacteria</taxon>
        <taxon>Bacillati</taxon>
        <taxon>Bacillota</taxon>
        <taxon>Clostridia</taxon>
        <taxon>Eubacteriales</taxon>
        <taxon>Clostridiaceae</taxon>
        <taxon>Clostridium</taxon>
    </lineage>
</organism>
<evidence type="ECO:0000313" key="1">
    <source>
        <dbReference type="EMBL" id="GAA0778893.1"/>
    </source>
</evidence>
<protein>
    <submittedName>
        <fullName evidence="1">Uncharacterized protein</fullName>
    </submittedName>
</protein>
<dbReference type="RefSeq" id="WP_343827980.1">
    <property type="nucleotide sequence ID" value="NZ_BAAACI010000011.1"/>
</dbReference>